<dbReference type="InterPro" id="IPR000095">
    <property type="entry name" value="CRIB_dom"/>
</dbReference>
<sequence length="500" mass="57050">MAVKYQELLEELQQLYWQSAQRELCNMLLFYPHLRNHAEGRPEEPNPAFGKFEKMFKTWDVDVLYEPVDQSFVSKVGKPFSVEHIKHVGLAPIVCSGCNNFVRSLVFYECNQGCTQPNRFISWLQKDIRSLGVPESENFLDSVPVRFCQSCITGNHFVAGCGVAHLKKIYHRNPSLKPKGGRTELVTVYSRSDSIVVLQKFQLRCENEMTSTASRGVATSPLKKGARIVKNVARNTMMVEASPLNRLVRGICGDLRAKVAPAGFFHLSMQFGPLIFETGLDGYELVDQIKFASLTNDVSINRGVLVHPRPYPRLFCEEDTPTNFIEYTDDKMSQYYTRQCLVLFDDSKNKKIRTLATPTREIRQRNCLAQLKRVCGGAFTGYLHPNSTQETRILEQFVLEANKRKARTSKTVKARRKQLYASADRLLELLKDCISGEVDKYLDNIASLLLHSKTRLSFNKFNNNCQGLTDRFLTGKHFEYVFPRLPVDVSETELEPNIST</sequence>
<dbReference type="PROSITE" id="PS50108">
    <property type="entry name" value="CRIB"/>
    <property type="match status" value="1"/>
</dbReference>
<evidence type="ECO:0000313" key="3">
    <source>
        <dbReference type="Proteomes" id="UP000800082"/>
    </source>
</evidence>
<dbReference type="AlphaFoldDB" id="A0A6A5RNK5"/>
<dbReference type="GeneID" id="54347643"/>
<accession>A0A6A5RNK5</accession>
<protein>
    <recommendedName>
        <fullName evidence="1">CRIB domain-containing protein</fullName>
    </recommendedName>
</protein>
<organism evidence="2 3">
    <name type="scientific">Didymella exigua CBS 183.55</name>
    <dbReference type="NCBI Taxonomy" id="1150837"/>
    <lineage>
        <taxon>Eukaryota</taxon>
        <taxon>Fungi</taxon>
        <taxon>Dikarya</taxon>
        <taxon>Ascomycota</taxon>
        <taxon>Pezizomycotina</taxon>
        <taxon>Dothideomycetes</taxon>
        <taxon>Pleosporomycetidae</taxon>
        <taxon>Pleosporales</taxon>
        <taxon>Pleosporineae</taxon>
        <taxon>Didymellaceae</taxon>
        <taxon>Didymella</taxon>
    </lineage>
</organism>
<dbReference type="OrthoDB" id="4455544at2759"/>
<dbReference type="Proteomes" id="UP000800082">
    <property type="component" value="Unassembled WGS sequence"/>
</dbReference>
<evidence type="ECO:0000259" key="1">
    <source>
        <dbReference type="PROSITE" id="PS50108"/>
    </source>
</evidence>
<dbReference type="EMBL" id="ML978967">
    <property type="protein sequence ID" value="KAF1928890.1"/>
    <property type="molecule type" value="Genomic_DNA"/>
</dbReference>
<evidence type="ECO:0000313" key="2">
    <source>
        <dbReference type="EMBL" id="KAF1928890.1"/>
    </source>
</evidence>
<dbReference type="RefSeq" id="XP_033449138.1">
    <property type="nucleotide sequence ID" value="XM_033589992.1"/>
</dbReference>
<feature type="domain" description="CRIB" evidence="1">
    <location>
        <begin position="76"/>
        <end position="89"/>
    </location>
</feature>
<keyword evidence="3" id="KW-1185">Reference proteome</keyword>
<name>A0A6A5RNK5_9PLEO</name>
<reference evidence="2" key="1">
    <citation type="journal article" date="2020" name="Stud. Mycol.">
        <title>101 Dothideomycetes genomes: a test case for predicting lifestyles and emergence of pathogens.</title>
        <authorList>
            <person name="Haridas S."/>
            <person name="Albert R."/>
            <person name="Binder M."/>
            <person name="Bloem J."/>
            <person name="Labutti K."/>
            <person name="Salamov A."/>
            <person name="Andreopoulos B."/>
            <person name="Baker S."/>
            <person name="Barry K."/>
            <person name="Bills G."/>
            <person name="Bluhm B."/>
            <person name="Cannon C."/>
            <person name="Castanera R."/>
            <person name="Culley D."/>
            <person name="Daum C."/>
            <person name="Ezra D."/>
            <person name="Gonzalez J."/>
            <person name="Henrissat B."/>
            <person name="Kuo A."/>
            <person name="Liang C."/>
            <person name="Lipzen A."/>
            <person name="Lutzoni F."/>
            <person name="Magnuson J."/>
            <person name="Mondo S."/>
            <person name="Nolan M."/>
            <person name="Ohm R."/>
            <person name="Pangilinan J."/>
            <person name="Park H.-J."/>
            <person name="Ramirez L."/>
            <person name="Alfaro M."/>
            <person name="Sun H."/>
            <person name="Tritt A."/>
            <person name="Yoshinaga Y."/>
            <person name="Zwiers L.-H."/>
            <person name="Turgeon B."/>
            <person name="Goodwin S."/>
            <person name="Spatafora J."/>
            <person name="Crous P."/>
            <person name="Grigoriev I."/>
        </authorList>
    </citation>
    <scope>NUCLEOTIDE SEQUENCE</scope>
    <source>
        <strain evidence="2">CBS 183.55</strain>
    </source>
</reference>
<proteinExistence type="predicted"/>
<gene>
    <name evidence="2" type="ORF">M421DRAFT_390770</name>
</gene>